<comment type="caution">
    <text evidence="1">The sequence shown here is derived from an EMBL/GenBank/DDBJ whole genome shotgun (WGS) entry which is preliminary data.</text>
</comment>
<accession>A0ABW7UV68</accession>
<evidence type="ECO:0000313" key="1">
    <source>
        <dbReference type="EMBL" id="MFI1965806.1"/>
    </source>
</evidence>
<dbReference type="Proteomes" id="UP001611548">
    <property type="component" value="Unassembled WGS sequence"/>
</dbReference>
<dbReference type="EMBL" id="JBIRWE010000006">
    <property type="protein sequence ID" value="MFI1965806.1"/>
    <property type="molecule type" value="Genomic_DNA"/>
</dbReference>
<gene>
    <name evidence="1" type="ORF">ACH429_17140</name>
</gene>
<name>A0ABW7UV68_9ACTN</name>
<sequence>MIPERGSYAVDTRTDRIGQVMDRYGLFVQLRPPGGGLEWDCPPDALRPAARHDELRARVAELNRGSRLSSS</sequence>
<protein>
    <submittedName>
        <fullName evidence="1">Uncharacterized protein</fullName>
    </submittedName>
</protein>
<dbReference type="RefSeq" id="WP_398718603.1">
    <property type="nucleotide sequence ID" value="NZ_JBIRWE010000006.1"/>
</dbReference>
<reference evidence="1 2" key="1">
    <citation type="submission" date="2024-10" db="EMBL/GenBank/DDBJ databases">
        <title>The Natural Products Discovery Center: Release of the First 8490 Sequenced Strains for Exploring Actinobacteria Biosynthetic Diversity.</title>
        <authorList>
            <person name="Kalkreuter E."/>
            <person name="Kautsar S.A."/>
            <person name="Yang D."/>
            <person name="Bader C.D."/>
            <person name="Teijaro C.N."/>
            <person name="Fluegel L."/>
            <person name="Davis C.M."/>
            <person name="Simpson J.R."/>
            <person name="Lauterbach L."/>
            <person name="Steele A.D."/>
            <person name="Gui C."/>
            <person name="Meng S."/>
            <person name="Li G."/>
            <person name="Viehrig K."/>
            <person name="Ye F."/>
            <person name="Su P."/>
            <person name="Kiefer A.F."/>
            <person name="Nichols A."/>
            <person name="Cepeda A.J."/>
            <person name="Yan W."/>
            <person name="Fan B."/>
            <person name="Jiang Y."/>
            <person name="Adhikari A."/>
            <person name="Zheng C.-J."/>
            <person name="Schuster L."/>
            <person name="Cowan T.M."/>
            <person name="Smanski M.J."/>
            <person name="Chevrette M.G."/>
            <person name="De Carvalho L.P.S."/>
            <person name="Shen B."/>
        </authorList>
    </citation>
    <scope>NUCLEOTIDE SEQUENCE [LARGE SCALE GENOMIC DNA]</scope>
    <source>
        <strain evidence="1 2">NPDC020327</strain>
    </source>
</reference>
<evidence type="ECO:0000313" key="2">
    <source>
        <dbReference type="Proteomes" id="UP001611548"/>
    </source>
</evidence>
<keyword evidence="2" id="KW-1185">Reference proteome</keyword>
<proteinExistence type="predicted"/>
<organism evidence="1 2">
    <name type="scientific">Streptomyces pathocidini</name>
    <dbReference type="NCBI Taxonomy" id="1650571"/>
    <lineage>
        <taxon>Bacteria</taxon>
        <taxon>Bacillati</taxon>
        <taxon>Actinomycetota</taxon>
        <taxon>Actinomycetes</taxon>
        <taxon>Kitasatosporales</taxon>
        <taxon>Streptomycetaceae</taxon>
        <taxon>Streptomyces</taxon>
    </lineage>
</organism>